<comment type="caution">
    <text evidence="3">The sequence shown here is derived from an EMBL/GenBank/DDBJ whole genome shotgun (WGS) entry which is preliminary data.</text>
</comment>
<dbReference type="Gene3D" id="3.40.250.10">
    <property type="entry name" value="Rhodanese-like domain"/>
    <property type="match status" value="1"/>
</dbReference>
<name>A0A081N3X6_9GAMM</name>
<dbReference type="Proteomes" id="UP000028073">
    <property type="component" value="Unassembled WGS sequence"/>
</dbReference>
<proteinExistence type="predicted"/>
<sequence length="174" mass="19168">MSVNWISPEQFSELKQTLKNDILCLDIRSEQEHQQSHIPGSCLVAQHNIVRLPVESLLIYCQSGIRTERLQQDLQKLESQQIYLLEGGLDAWKAKGMETLGSQSSGLSLPRQVHLIAGLLILVFSLLTLTISPLFTTGQIIVGSGLTLAGLTGFCGMARLLSFAPWNRAKKPVS</sequence>
<accession>A0A081N3X6</accession>
<dbReference type="eggNOG" id="COG0607">
    <property type="taxonomic scope" value="Bacteria"/>
</dbReference>
<dbReference type="PROSITE" id="PS50206">
    <property type="entry name" value="RHODANESE_3"/>
    <property type="match status" value="1"/>
</dbReference>
<keyword evidence="1" id="KW-0812">Transmembrane</keyword>
<evidence type="ECO:0000259" key="2">
    <source>
        <dbReference type="PROSITE" id="PS50206"/>
    </source>
</evidence>
<dbReference type="SMART" id="SM00450">
    <property type="entry name" value="RHOD"/>
    <property type="match status" value="1"/>
</dbReference>
<evidence type="ECO:0000256" key="1">
    <source>
        <dbReference type="SAM" id="Phobius"/>
    </source>
</evidence>
<keyword evidence="1" id="KW-1133">Transmembrane helix</keyword>
<feature type="transmembrane region" description="Helical" evidence="1">
    <location>
        <begin position="113"/>
        <end position="134"/>
    </location>
</feature>
<keyword evidence="1" id="KW-0472">Membrane</keyword>
<keyword evidence="4" id="KW-1185">Reference proteome</keyword>
<evidence type="ECO:0000313" key="3">
    <source>
        <dbReference type="EMBL" id="KEQ13149.1"/>
    </source>
</evidence>
<dbReference type="OrthoDB" id="1445766at2"/>
<dbReference type="InterPro" id="IPR001763">
    <property type="entry name" value="Rhodanese-like_dom"/>
</dbReference>
<gene>
    <name evidence="3" type="ORF">GZ78_26755</name>
</gene>
<evidence type="ECO:0000313" key="4">
    <source>
        <dbReference type="Proteomes" id="UP000028073"/>
    </source>
</evidence>
<organism evidence="3 4">
    <name type="scientific">Endozoicomonas numazuensis</name>
    <dbReference type="NCBI Taxonomy" id="1137799"/>
    <lineage>
        <taxon>Bacteria</taxon>
        <taxon>Pseudomonadati</taxon>
        <taxon>Pseudomonadota</taxon>
        <taxon>Gammaproteobacteria</taxon>
        <taxon>Oceanospirillales</taxon>
        <taxon>Endozoicomonadaceae</taxon>
        <taxon>Endozoicomonas</taxon>
    </lineage>
</organism>
<dbReference type="CDD" id="cd00158">
    <property type="entry name" value="RHOD"/>
    <property type="match status" value="1"/>
</dbReference>
<dbReference type="InterPro" id="IPR036873">
    <property type="entry name" value="Rhodanese-like_dom_sf"/>
</dbReference>
<protein>
    <recommendedName>
        <fullName evidence="2">Rhodanese domain-containing protein</fullName>
    </recommendedName>
</protein>
<feature type="transmembrane region" description="Helical" evidence="1">
    <location>
        <begin position="140"/>
        <end position="161"/>
    </location>
</feature>
<dbReference type="EMBL" id="JOKH01000009">
    <property type="protein sequence ID" value="KEQ13149.1"/>
    <property type="molecule type" value="Genomic_DNA"/>
</dbReference>
<dbReference type="RefSeq" id="WP_034842331.1">
    <property type="nucleotide sequence ID" value="NZ_JOKH01000009.1"/>
</dbReference>
<reference evidence="3 4" key="1">
    <citation type="submission" date="2014-06" db="EMBL/GenBank/DDBJ databases">
        <title>Whole Genome Sequences of Three Symbiotic Endozoicomonas Bacteria.</title>
        <authorList>
            <person name="Neave M.J."/>
            <person name="Apprill A."/>
            <person name="Voolstra C.R."/>
        </authorList>
    </citation>
    <scope>NUCLEOTIDE SEQUENCE [LARGE SCALE GENOMIC DNA]</scope>
    <source>
        <strain evidence="3 4">DSM 25634</strain>
    </source>
</reference>
<dbReference type="Pfam" id="PF11127">
    <property type="entry name" value="YgaP-like_TM"/>
    <property type="match status" value="1"/>
</dbReference>
<feature type="domain" description="Rhodanese" evidence="2">
    <location>
        <begin position="18"/>
        <end position="101"/>
    </location>
</feature>
<dbReference type="AlphaFoldDB" id="A0A081N3X6"/>
<dbReference type="InterPro" id="IPR021309">
    <property type="entry name" value="YgaP-like_TM"/>
</dbReference>
<dbReference type="SUPFAM" id="SSF52821">
    <property type="entry name" value="Rhodanese/Cell cycle control phosphatase"/>
    <property type="match status" value="1"/>
</dbReference>
<dbReference type="Pfam" id="PF00581">
    <property type="entry name" value="Rhodanese"/>
    <property type="match status" value="1"/>
</dbReference>
<dbReference type="Gene3D" id="6.10.140.1340">
    <property type="match status" value="1"/>
</dbReference>
<dbReference type="STRING" id="1137799.GZ78_26755"/>